<dbReference type="Gene3D" id="2.40.420.20">
    <property type="match status" value="1"/>
</dbReference>
<evidence type="ECO:0000256" key="2">
    <source>
        <dbReference type="ARBA" id="ARBA00023054"/>
    </source>
</evidence>
<dbReference type="AlphaFoldDB" id="A0A662ZGY5"/>
<dbReference type="Pfam" id="PF25917">
    <property type="entry name" value="BSH_RND"/>
    <property type="match status" value="1"/>
</dbReference>
<feature type="domain" description="Multidrug resistance protein MdtA-like barrel-sandwich hybrid" evidence="5">
    <location>
        <begin position="54"/>
        <end position="209"/>
    </location>
</feature>
<dbReference type="RefSeq" id="WP_093141802.1">
    <property type="nucleotide sequence ID" value="NZ_FOXF01000016.1"/>
</dbReference>
<proteinExistence type="inferred from homology"/>
<sequence>MKKLLIALLIAGAVGGFAYYKFGGEKELQYMTIHASRGDVVETVLASGTLVGRNEVEVGAQVNGQIQKLYVKLGDKVKKGDMIAEIDPRTQLNSLSSAKAELRIVQADKKQTEALLKQQELEYNRQLKMKKGNATSDADLEKAEANLAQTRAKLESCDANIEKAKISVSTAETNLGYTKITAPRDGVVIGIVTEEGQTVVSTQSAPTIVKIADLETMTVEAEISEADVVKVKPGMNSYFTILGLPDRKFVSTFRDIEPATESESSSSSSSASSSSSSQAIYYNALLDVDNSEGLLRKSMTAEVTIILGESKDVLYLPIAVLNKNLGNSKYMVYVKGANGKAEERVVTVGRKDNINYEIVDGITEKDEIIIGSDVASAEAAAMAAGNSRRRGPRL</sequence>
<name>A0A662ZGY5_9GAMM</name>
<protein>
    <submittedName>
        <fullName evidence="6">Membrane fusion protein, macrolide-specific efflux system</fullName>
    </submittedName>
</protein>
<dbReference type="SUPFAM" id="SSF111369">
    <property type="entry name" value="HlyD-like secretion proteins"/>
    <property type="match status" value="1"/>
</dbReference>
<dbReference type="PANTHER" id="PTHR30469">
    <property type="entry name" value="MULTIDRUG RESISTANCE PROTEIN MDTA"/>
    <property type="match status" value="1"/>
</dbReference>
<dbReference type="InterPro" id="IPR058624">
    <property type="entry name" value="MdtA-like_HH"/>
</dbReference>
<dbReference type="Gene3D" id="2.40.50.100">
    <property type="match status" value="1"/>
</dbReference>
<dbReference type="Gene3D" id="2.40.30.170">
    <property type="match status" value="1"/>
</dbReference>
<dbReference type="InterPro" id="IPR030190">
    <property type="entry name" value="MacA_alpha-hairpin_sf"/>
</dbReference>
<evidence type="ECO:0000313" key="7">
    <source>
        <dbReference type="Proteomes" id="UP000243745"/>
    </source>
</evidence>
<accession>A0A662ZGY5</accession>
<dbReference type="Proteomes" id="UP000243745">
    <property type="component" value="Unassembled WGS sequence"/>
</dbReference>
<dbReference type="NCBIfam" id="TIGR01730">
    <property type="entry name" value="RND_mfp"/>
    <property type="match status" value="1"/>
</dbReference>
<dbReference type="PANTHER" id="PTHR30469:SF33">
    <property type="entry name" value="SLR1207 PROTEIN"/>
    <property type="match status" value="1"/>
</dbReference>
<dbReference type="GO" id="GO:0030313">
    <property type="term" value="C:cell envelope"/>
    <property type="evidence" value="ECO:0007669"/>
    <property type="project" value="UniProtKB-SubCell"/>
</dbReference>
<dbReference type="GO" id="GO:0019898">
    <property type="term" value="C:extrinsic component of membrane"/>
    <property type="evidence" value="ECO:0007669"/>
    <property type="project" value="InterPro"/>
</dbReference>
<dbReference type="GO" id="GO:1990281">
    <property type="term" value="C:efflux pump complex"/>
    <property type="evidence" value="ECO:0007669"/>
    <property type="project" value="TreeGrafter"/>
</dbReference>
<dbReference type="InterPro" id="IPR006143">
    <property type="entry name" value="RND_pump_MFP"/>
</dbReference>
<dbReference type="GO" id="GO:1990195">
    <property type="term" value="C:macrolide transmembrane transporter complex"/>
    <property type="evidence" value="ECO:0007669"/>
    <property type="project" value="InterPro"/>
</dbReference>
<dbReference type="Gene3D" id="6.10.140.1990">
    <property type="match status" value="1"/>
</dbReference>
<reference evidence="6 7" key="1">
    <citation type="submission" date="2016-10" db="EMBL/GenBank/DDBJ databases">
        <authorList>
            <person name="Varghese N."/>
            <person name="Submissions S."/>
        </authorList>
    </citation>
    <scope>NUCLEOTIDE SEQUENCE [LARGE SCALE GENOMIC DNA]</scope>
    <source>
        <strain evidence="6 7">DSM 1361</strain>
    </source>
</reference>
<organism evidence="6 7">
    <name type="scientific">Ruminobacter amylophilus</name>
    <dbReference type="NCBI Taxonomy" id="867"/>
    <lineage>
        <taxon>Bacteria</taxon>
        <taxon>Pseudomonadati</taxon>
        <taxon>Pseudomonadota</taxon>
        <taxon>Gammaproteobacteria</taxon>
        <taxon>Aeromonadales</taxon>
        <taxon>Succinivibrionaceae</taxon>
        <taxon>Ruminobacter</taxon>
    </lineage>
</organism>
<evidence type="ECO:0000256" key="1">
    <source>
        <dbReference type="ARBA" id="ARBA00009477"/>
    </source>
</evidence>
<evidence type="ECO:0000256" key="3">
    <source>
        <dbReference type="SAM" id="Coils"/>
    </source>
</evidence>
<dbReference type="Pfam" id="PF25876">
    <property type="entry name" value="HH_MFP_RND"/>
    <property type="match status" value="1"/>
</dbReference>
<keyword evidence="7" id="KW-1185">Reference proteome</keyword>
<gene>
    <name evidence="6" type="ORF">SAMN02910344_01137</name>
</gene>
<keyword evidence="2 3" id="KW-0175">Coiled coil</keyword>
<dbReference type="InterPro" id="IPR058625">
    <property type="entry name" value="MdtA-like_BSH"/>
</dbReference>
<comment type="similarity">
    <text evidence="1">Belongs to the membrane fusion protein (MFP) (TC 8.A.1) family.</text>
</comment>
<feature type="domain" description="Multidrug resistance protein MdtA-like alpha-helical hairpin" evidence="4">
    <location>
        <begin position="105"/>
        <end position="178"/>
    </location>
</feature>
<evidence type="ECO:0000313" key="6">
    <source>
        <dbReference type="EMBL" id="SFP33878.1"/>
    </source>
</evidence>
<dbReference type="GO" id="GO:1990961">
    <property type="term" value="P:xenobiotic detoxification by transmembrane export across the plasma membrane"/>
    <property type="evidence" value="ECO:0007669"/>
    <property type="project" value="InterPro"/>
</dbReference>
<evidence type="ECO:0000259" key="5">
    <source>
        <dbReference type="Pfam" id="PF25917"/>
    </source>
</evidence>
<feature type="coiled-coil region" evidence="3">
    <location>
        <begin position="95"/>
        <end position="167"/>
    </location>
</feature>
<dbReference type="OrthoDB" id="9791520at2"/>
<dbReference type="GO" id="GO:0015562">
    <property type="term" value="F:efflux transmembrane transporter activity"/>
    <property type="evidence" value="ECO:0007669"/>
    <property type="project" value="TreeGrafter"/>
</dbReference>
<evidence type="ECO:0000259" key="4">
    <source>
        <dbReference type="Pfam" id="PF25876"/>
    </source>
</evidence>
<dbReference type="EMBL" id="FOXF01000016">
    <property type="protein sequence ID" value="SFP33878.1"/>
    <property type="molecule type" value="Genomic_DNA"/>
</dbReference>